<feature type="coiled-coil region" evidence="1">
    <location>
        <begin position="433"/>
        <end position="492"/>
    </location>
</feature>
<feature type="region of interest" description="Disordered" evidence="2">
    <location>
        <begin position="167"/>
        <end position="346"/>
    </location>
</feature>
<feature type="region of interest" description="Disordered" evidence="2">
    <location>
        <begin position="88"/>
        <end position="150"/>
    </location>
</feature>
<evidence type="ECO:0000256" key="2">
    <source>
        <dbReference type="SAM" id="MobiDB-lite"/>
    </source>
</evidence>
<evidence type="ECO:0000313" key="3">
    <source>
        <dbReference type="EMBL" id="GIL94333.1"/>
    </source>
</evidence>
<keyword evidence="1" id="KW-0175">Coiled coil</keyword>
<accession>A0A8J4G144</accession>
<dbReference type="OrthoDB" id="553096at2759"/>
<organism evidence="3 4">
    <name type="scientific">Volvox reticuliferus</name>
    <dbReference type="NCBI Taxonomy" id="1737510"/>
    <lineage>
        <taxon>Eukaryota</taxon>
        <taxon>Viridiplantae</taxon>
        <taxon>Chlorophyta</taxon>
        <taxon>core chlorophytes</taxon>
        <taxon>Chlorophyceae</taxon>
        <taxon>CS clade</taxon>
        <taxon>Chlamydomonadales</taxon>
        <taxon>Volvocaceae</taxon>
        <taxon>Volvox</taxon>
    </lineage>
</organism>
<feature type="region of interest" description="Disordered" evidence="2">
    <location>
        <begin position="1"/>
        <end position="21"/>
    </location>
</feature>
<evidence type="ECO:0000313" key="4">
    <source>
        <dbReference type="Proteomes" id="UP000722791"/>
    </source>
</evidence>
<comment type="caution">
    <text evidence="3">The sequence shown here is derived from an EMBL/GenBank/DDBJ whole genome shotgun (WGS) entry which is preliminary data.</text>
</comment>
<feature type="coiled-coil region" evidence="1">
    <location>
        <begin position="56"/>
        <end position="83"/>
    </location>
</feature>
<feature type="compositionally biased region" description="Low complexity" evidence="2">
    <location>
        <begin position="274"/>
        <end position="284"/>
    </location>
</feature>
<dbReference type="AlphaFoldDB" id="A0A8J4G144"/>
<protein>
    <submittedName>
        <fullName evidence="3">Uncharacterized protein</fullName>
    </submittedName>
</protein>
<reference evidence="3" key="1">
    <citation type="journal article" date="2021" name="Proc. Natl. Acad. Sci. U.S.A.">
        <title>Three genomes in the algal genus Volvox reveal the fate of a haploid sex-determining region after a transition to homothallism.</title>
        <authorList>
            <person name="Yamamoto K."/>
            <person name="Hamaji T."/>
            <person name="Kawai-Toyooka H."/>
            <person name="Matsuzaki R."/>
            <person name="Takahashi F."/>
            <person name="Nishimura Y."/>
            <person name="Kawachi M."/>
            <person name="Noguchi H."/>
            <person name="Minakuchi Y."/>
            <person name="Umen J.G."/>
            <person name="Toyoda A."/>
            <person name="Nozaki H."/>
        </authorList>
    </citation>
    <scope>NUCLEOTIDE SEQUENCE</scope>
    <source>
        <strain evidence="3">NIES-3785</strain>
    </source>
</reference>
<gene>
    <name evidence="3" type="ORF">Vretimale_526</name>
</gene>
<proteinExistence type="predicted"/>
<sequence length="586" mass="64558">MSWASPRNGHGSGRDDGKKTAKWLMRQAEKTDQQTVYLLNLLQEHRLEIEARDDVMRESSKVISKLQAENDSLKQQLQELELRNTLVAGDKRRQHTSPDADCLPDRQTISNGNFSSTVSEPPVDCQHRSAGQDSEVLRGGGGGGSSGHARSRCSTLLEAWARVRVTSQAGSSSEQSSNRSIDGLPTSTAVRQPCSRMPTSGQPQEPTSVPPRTLSPAVGEPCQQQEGPSHVPGSGRHTRAAAQQPTLSHREQHQHQLVQPTQLRPNPLPQHELQQQQDQQQRQQEPSTELKQLEVRFVTSTKEVDLSRAQWKEQQSQQSRPQQQPAHQPQRQQQSPPQPSPQQLQPALGAAYPAHLSAEVASLRCSLETAQQQTTEAQDKYLTCKKDLEVLTYKYNSLMLQKLEIEEEYNHLFHPGLDISVLRQAIPSVDSAMAELEERLQEVMDILASNQLEVEDTLRAHNATRRKWMTKLEDLQTQLADRDARLRKAEAQLLAAAVGTGMGPSGTGMGVGARMSQQQDGICGTTWRKREEETSSGDQVASPETRDNGLRRVASGGASMCGDNGGVDSSASRMAHHAFVGALSSS</sequence>
<feature type="compositionally biased region" description="Low complexity" evidence="2">
    <location>
        <begin position="167"/>
        <end position="180"/>
    </location>
</feature>
<feature type="compositionally biased region" description="Low complexity" evidence="2">
    <location>
        <begin position="314"/>
        <end position="346"/>
    </location>
</feature>
<dbReference type="Proteomes" id="UP000722791">
    <property type="component" value="Unassembled WGS sequence"/>
</dbReference>
<name>A0A8J4G144_9CHLO</name>
<dbReference type="EMBL" id="BNCQ01000001">
    <property type="protein sequence ID" value="GIL94333.1"/>
    <property type="molecule type" value="Genomic_DNA"/>
</dbReference>
<evidence type="ECO:0000256" key="1">
    <source>
        <dbReference type="SAM" id="Coils"/>
    </source>
</evidence>
<feature type="compositionally biased region" description="Polar residues" evidence="2">
    <location>
        <begin position="197"/>
        <end position="207"/>
    </location>
</feature>
<feature type="region of interest" description="Disordered" evidence="2">
    <location>
        <begin position="528"/>
        <end position="569"/>
    </location>
</feature>
<feature type="compositionally biased region" description="Polar residues" evidence="2">
    <location>
        <begin position="255"/>
        <end position="264"/>
    </location>
</feature>
<feature type="compositionally biased region" description="Polar residues" evidence="2">
    <location>
        <begin position="107"/>
        <end position="119"/>
    </location>
</feature>